<comment type="caution">
    <text evidence="4">The sequence shown here is derived from an EMBL/GenBank/DDBJ whole genome shotgun (WGS) entry which is preliminary data.</text>
</comment>
<dbReference type="PROSITE" id="PS50297">
    <property type="entry name" value="ANK_REP_REGION"/>
    <property type="match status" value="1"/>
</dbReference>
<reference evidence="4" key="1">
    <citation type="journal article" date="2022" name="Int. J. Mol. Sci.">
        <title>Draft Genome of Tanacetum Coccineum: Genomic Comparison of Closely Related Tanacetum-Family Plants.</title>
        <authorList>
            <person name="Yamashiro T."/>
            <person name="Shiraishi A."/>
            <person name="Nakayama K."/>
            <person name="Satake H."/>
        </authorList>
    </citation>
    <scope>NUCLEOTIDE SEQUENCE</scope>
</reference>
<dbReference type="Pfam" id="PF12796">
    <property type="entry name" value="Ank_2"/>
    <property type="match status" value="1"/>
</dbReference>
<accession>A0ABQ4YG77</accession>
<gene>
    <name evidence="4" type="ORF">Tco_0725748</name>
</gene>
<dbReference type="SUPFAM" id="SSF48403">
    <property type="entry name" value="Ankyrin repeat"/>
    <property type="match status" value="1"/>
</dbReference>
<dbReference type="InterPro" id="IPR036770">
    <property type="entry name" value="Ankyrin_rpt-contain_sf"/>
</dbReference>
<keyword evidence="5" id="KW-1185">Reference proteome</keyword>
<dbReference type="EMBL" id="BQNB010010334">
    <property type="protein sequence ID" value="GJS75867.1"/>
    <property type="molecule type" value="Genomic_DNA"/>
</dbReference>
<feature type="repeat" description="ANK" evidence="3">
    <location>
        <begin position="104"/>
        <end position="126"/>
    </location>
</feature>
<keyword evidence="1" id="KW-0677">Repeat</keyword>
<dbReference type="InterPro" id="IPR002110">
    <property type="entry name" value="Ankyrin_rpt"/>
</dbReference>
<proteinExistence type="predicted"/>
<evidence type="ECO:0000313" key="4">
    <source>
        <dbReference type="EMBL" id="GJS75867.1"/>
    </source>
</evidence>
<dbReference type="Proteomes" id="UP001151760">
    <property type="component" value="Unassembled WGS sequence"/>
</dbReference>
<organism evidence="4 5">
    <name type="scientific">Tanacetum coccineum</name>
    <dbReference type="NCBI Taxonomy" id="301880"/>
    <lineage>
        <taxon>Eukaryota</taxon>
        <taxon>Viridiplantae</taxon>
        <taxon>Streptophyta</taxon>
        <taxon>Embryophyta</taxon>
        <taxon>Tracheophyta</taxon>
        <taxon>Spermatophyta</taxon>
        <taxon>Magnoliopsida</taxon>
        <taxon>eudicotyledons</taxon>
        <taxon>Gunneridae</taxon>
        <taxon>Pentapetalae</taxon>
        <taxon>asterids</taxon>
        <taxon>campanulids</taxon>
        <taxon>Asterales</taxon>
        <taxon>Asteraceae</taxon>
        <taxon>Asteroideae</taxon>
        <taxon>Anthemideae</taxon>
        <taxon>Anthemidinae</taxon>
        <taxon>Tanacetum</taxon>
    </lineage>
</organism>
<dbReference type="Gene3D" id="1.25.40.20">
    <property type="entry name" value="Ankyrin repeat-containing domain"/>
    <property type="match status" value="1"/>
</dbReference>
<reference evidence="4" key="2">
    <citation type="submission" date="2022-01" db="EMBL/GenBank/DDBJ databases">
        <authorList>
            <person name="Yamashiro T."/>
            <person name="Shiraishi A."/>
            <person name="Satake H."/>
            <person name="Nakayama K."/>
        </authorList>
    </citation>
    <scope>NUCLEOTIDE SEQUENCE</scope>
</reference>
<dbReference type="PANTHER" id="PTHR24186:SF37">
    <property type="entry name" value="PGG DOMAIN-CONTAINING PROTEIN"/>
    <property type="match status" value="1"/>
</dbReference>
<sequence>MEKLLYEASLEGNTIVLLELLQDNPLILDRLTLNRHGDVPLHIASMLGHGDFVCEILTRKPHLAMESDSLNHLPLHIASAKGHVEIVKSLVSANPETCLARDRDGGTPLHLAAIKGRSDVVKELVQAQPHAARVMTIRLLLLNTTIEVNSTNTNGETPLDILAQVPRDLTYQHIMLSLTRAGAVEAKPDGLINQIPINSRNTMGLDRVAYHHSKDGSTNYEDWLDRKRNSLMVAA</sequence>
<feature type="repeat" description="ANK" evidence="3">
    <location>
        <begin position="70"/>
        <end position="102"/>
    </location>
</feature>
<protein>
    <submittedName>
        <fullName evidence="4">Ankyrin repeat-containing domain, PGG domain protein</fullName>
    </submittedName>
</protein>
<dbReference type="SMART" id="SM00248">
    <property type="entry name" value="ANK"/>
    <property type="match status" value="3"/>
</dbReference>
<name>A0ABQ4YG77_9ASTR</name>
<keyword evidence="2 3" id="KW-0040">ANK repeat</keyword>
<dbReference type="PANTHER" id="PTHR24186">
    <property type="entry name" value="PROTEIN PHOSPHATASE 1 REGULATORY SUBUNIT"/>
    <property type="match status" value="1"/>
</dbReference>
<evidence type="ECO:0000256" key="1">
    <source>
        <dbReference type="ARBA" id="ARBA00022737"/>
    </source>
</evidence>
<evidence type="ECO:0000256" key="2">
    <source>
        <dbReference type="ARBA" id="ARBA00023043"/>
    </source>
</evidence>
<evidence type="ECO:0000313" key="5">
    <source>
        <dbReference type="Proteomes" id="UP001151760"/>
    </source>
</evidence>
<dbReference type="PROSITE" id="PS50088">
    <property type="entry name" value="ANK_REPEAT"/>
    <property type="match status" value="2"/>
</dbReference>
<evidence type="ECO:0000256" key="3">
    <source>
        <dbReference type="PROSITE-ProRule" id="PRU00023"/>
    </source>
</evidence>